<evidence type="ECO:0000313" key="3">
    <source>
        <dbReference type="EMBL" id="KAK3274529.1"/>
    </source>
</evidence>
<keyword evidence="2" id="KW-0472">Membrane</keyword>
<organism evidence="3 4">
    <name type="scientific">Cymbomonas tetramitiformis</name>
    <dbReference type="NCBI Taxonomy" id="36881"/>
    <lineage>
        <taxon>Eukaryota</taxon>
        <taxon>Viridiplantae</taxon>
        <taxon>Chlorophyta</taxon>
        <taxon>Pyramimonadophyceae</taxon>
        <taxon>Pyramimonadales</taxon>
        <taxon>Pyramimonadaceae</taxon>
        <taxon>Cymbomonas</taxon>
    </lineage>
</organism>
<dbReference type="Proteomes" id="UP001190700">
    <property type="component" value="Unassembled WGS sequence"/>
</dbReference>
<proteinExistence type="predicted"/>
<feature type="region of interest" description="Disordered" evidence="1">
    <location>
        <begin position="274"/>
        <end position="304"/>
    </location>
</feature>
<name>A0AAE0GAE0_9CHLO</name>
<dbReference type="AlphaFoldDB" id="A0AAE0GAE0"/>
<keyword evidence="2" id="KW-1133">Transmembrane helix</keyword>
<accession>A0AAE0GAE0</accession>
<feature type="region of interest" description="Disordered" evidence="1">
    <location>
        <begin position="1"/>
        <end position="22"/>
    </location>
</feature>
<feature type="transmembrane region" description="Helical" evidence="2">
    <location>
        <begin position="226"/>
        <end position="244"/>
    </location>
</feature>
<feature type="compositionally biased region" description="Low complexity" evidence="1">
    <location>
        <begin position="535"/>
        <end position="545"/>
    </location>
</feature>
<feature type="transmembrane region" description="Helical" evidence="2">
    <location>
        <begin position="200"/>
        <end position="219"/>
    </location>
</feature>
<comment type="caution">
    <text evidence="3">The sequence shown here is derived from an EMBL/GenBank/DDBJ whole genome shotgun (WGS) entry which is preliminary data.</text>
</comment>
<sequence>MGLLTESSMLAEMTESERQSATQDVSFELLQEEALKKENELKPVSQRTHYAKEGFLSAADSFLGRTAVVAPETTPETAPVAPAKALPVGIGGTGAGLELEIAKEDFQQAAELVGLQQQDLAAGLQDLQEAQKMTTELKEAQRTALGSNLTPASPTDAVLREMLGVDSTMLVVGTVALLSVVLNLMQIGRCLTSFTFGVKLQIGACVSAGFAAAVFLKFFNEVPLSTNLAVGFGVAFAFALSLFWNVNRCLLELAFVRPRKPKTWSAWLLGKEKTDEEPAPRPSWFSWGGSASGDARKARAEDPPLPEHDMSMWSASGAAIHAEKTLEMGSTLDMDIENEFKAAAMQLMSTETSCGSDSPEKLVVSVAQKEMDIQTDPEPEPVPPEPVKVEEMSIQTDVGPGLSKPVGLNVVSRHEKRHDTFSLEFGSESPAPQCLPPYDPDRPASALDRRTRNYYRSPHGYITNVVSSEHEVRVQQQDRRGLPPLGTAPGMALQSRPAGQVGVPEYDKDTAMTTKTRWGPSAPVPAEWATSVRGAEAAQASTSAAGDHKEVEEPPAEKKGPAFRMRPAYQEILNRPMVLGRSELRTDPLFFKGQH</sequence>
<evidence type="ECO:0000256" key="2">
    <source>
        <dbReference type="SAM" id="Phobius"/>
    </source>
</evidence>
<protein>
    <submittedName>
        <fullName evidence="3">Uncharacterized protein</fullName>
    </submittedName>
</protein>
<evidence type="ECO:0000313" key="4">
    <source>
        <dbReference type="Proteomes" id="UP001190700"/>
    </source>
</evidence>
<keyword evidence="4" id="KW-1185">Reference proteome</keyword>
<feature type="compositionally biased region" description="Basic and acidic residues" evidence="1">
    <location>
        <begin position="546"/>
        <end position="560"/>
    </location>
</feature>
<feature type="region of interest" description="Disordered" evidence="1">
    <location>
        <begin position="424"/>
        <end position="444"/>
    </location>
</feature>
<gene>
    <name evidence="3" type="ORF">CYMTET_17291</name>
</gene>
<feature type="region of interest" description="Disordered" evidence="1">
    <location>
        <begin position="534"/>
        <end position="564"/>
    </location>
</feature>
<feature type="transmembrane region" description="Helical" evidence="2">
    <location>
        <begin position="169"/>
        <end position="188"/>
    </location>
</feature>
<evidence type="ECO:0000256" key="1">
    <source>
        <dbReference type="SAM" id="MobiDB-lite"/>
    </source>
</evidence>
<reference evidence="3 4" key="1">
    <citation type="journal article" date="2015" name="Genome Biol. Evol.">
        <title>Comparative Genomics of a Bacterivorous Green Alga Reveals Evolutionary Causalities and Consequences of Phago-Mixotrophic Mode of Nutrition.</title>
        <authorList>
            <person name="Burns J.A."/>
            <person name="Paasch A."/>
            <person name="Narechania A."/>
            <person name="Kim E."/>
        </authorList>
    </citation>
    <scope>NUCLEOTIDE SEQUENCE [LARGE SCALE GENOMIC DNA]</scope>
    <source>
        <strain evidence="3 4">PLY_AMNH</strain>
    </source>
</reference>
<keyword evidence="2" id="KW-0812">Transmembrane</keyword>
<dbReference type="EMBL" id="LGRX02007669">
    <property type="protein sequence ID" value="KAK3274529.1"/>
    <property type="molecule type" value="Genomic_DNA"/>
</dbReference>
<feature type="compositionally biased region" description="Basic and acidic residues" evidence="1">
    <location>
        <begin position="294"/>
        <end position="304"/>
    </location>
</feature>